<evidence type="ECO:0000313" key="1">
    <source>
        <dbReference type="EMBL" id="MDN3709384.1"/>
    </source>
</evidence>
<feature type="non-terminal residue" evidence="1">
    <location>
        <position position="1"/>
    </location>
</feature>
<sequence length="73" mass="8053">ASASARVHQRINFDTDKSNISLSNWSSPTWHSSAPGFRRTAEPSGGFTTGFGIFKDGLIRIIVLRLLMPVQIH</sequence>
<keyword evidence="2" id="KW-1185">Reference proteome</keyword>
<dbReference type="Proteomes" id="UP001242368">
    <property type="component" value="Unassembled WGS sequence"/>
</dbReference>
<gene>
    <name evidence="1" type="ORF">QW060_20450</name>
</gene>
<evidence type="ECO:0000313" key="2">
    <source>
        <dbReference type="Proteomes" id="UP001242368"/>
    </source>
</evidence>
<dbReference type="EMBL" id="JAUFQU010000033">
    <property type="protein sequence ID" value="MDN3709384.1"/>
    <property type="molecule type" value="Genomic_DNA"/>
</dbReference>
<proteinExistence type="predicted"/>
<protein>
    <submittedName>
        <fullName evidence="1">Uncharacterized protein</fullName>
    </submittedName>
</protein>
<comment type="caution">
    <text evidence="1">The sequence shown here is derived from an EMBL/GenBank/DDBJ whole genome shotgun (WGS) entry which is preliminary data.</text>
</comment>
<accession>A0ABT8CY30</accession>
<reference evidence="2" key="1">
    <citation type="journal article" date="2019" name="Int. J. Syst. Evol. Microbiol.">
        <title>The Global Catalogue of Microorganisms (GCM) 10K type strain sequencing project: providing services to taxonomists for standard genome sequencing and annotation.</title>
        <authorList>
            <consortium name="The Broad Institute Genomics Platform"/>
            <consortium name="The Broad Institute Genome Sequencing Center for Infectious Disease"/>
            <person name="Wu L."/>
            <person name="Ma J."/>
        </authorList>
    </citation>
    <scope>NUCLEOTIDE SEQUENCE [LARGE SCALE GENOMIC DNA]</scope>
    <source>
        <strain evidence="2">CECT 7184</strain>
    </source>
</reference>
<organism evidence="1 2">
    <name type="scientific">Paenimyroides ceti</name>
    <dbReference type="NCBI Taxonomy" id="395087"/>
    <lineage>
        <taxon>Bacteria</taxon>
        <taxon>Pseudomonadati</taxon>
        <taxon>Bacteroidota</taxon>
        <taxon>Flavobacteriia</taxon>
        <taxon>Flavobacteriales</taxon>
        <taxon>Flavobacteriaceae</taxon>
        <taxon>Paenimyroides</taxon>
    </lineage>
</organism>
<dbReference type="RefSeq" id="WP_290365052.1">
    <property type="nucleotide sequence ID" value="NZ_JAUFQU010000033.1"/>
</dbReference>
<name>A0ABT8CY30_9FLAO</name>